<evidence type="ECO:0000256" key="2">
    <source>
        <dbReference type="SAM" id="SignalP"/>
    </source>
</evidence>
<proteinExistence type="predicted"/>
<evidence type="ECO:0000313" key="3">
    <source>
        <dbReference type="EMBL" id="GFH51286.1"/>
    </source>
</evidence>
<name>A0AAD3H5R4_9STRA</name>
<evidence type="ECO:0008006" key="5">
    <source>
        <dbReference type="Google" id="ProtNLM"/>
    </source>
</evidence>
<evidence type="ECO:0000256" key="1">
    <source>
        <dbReference type="SAM" id="Phobius"/>
    </source>
</evidence>
<feature type="chain" id="PRO_5042238226" description="Protein BIG1" evidence="2">
    <location>
        <begin position="18"/>
        <end position="261"/>
    </location>
</feature>
<accession>A0AAD3H5R4</accession>
<evidence type="ECO:0000313" key="4">
    <source>
        <dbReference type="Proteomes" id="UP001054902"/>
    </source>
</evidence>
<keyword evidence="1" id="KW-0472">Membrane</keyword>
<keyword evidence="4" id="KW-1185">Reference proteome</keyword>
<dbReference type="EMBL" id="BLLK01000045">
    <property type="protein sequence ID" value="GFH51286.1"/>
    <property type="molecule type" value="Genomic_DNA"/>
</dbReference>
<feature type="transmembrane region" description="Helical" evidence="1">
    <location>
        <begin position="220"/>
        <end position="244"/>
    </location>
</feature>
<keyword evidence="2" id="KW-0732">Signal</keyword>
<dbReference type="Proteomes" id="UP001054902">
    <property type="component" value="Unassembled WGS sequence"/>
</dbReference>
<protein>
    <recommendedName>
        <fullName evidence="5">Protein BIG1</fullName>
    </recommendedName>
</protein>
<comment type="caution">
    <text evidence="3">The sequence shown here is derived from an EMBL/GenBank/DDBJ whole genome shotgun (WGS) entry which is preliminary data.</text>
</comment>
<reference evidence="3 4" key="1">
    <citation type="journal article" date="2021" name="Sci. Rep.">
        <title>The genome of the diatom Chaetoceros tenuissimus carries an ancient integrated fragment of an extant virus.</title>
        <authorList>
            <person name="Hongo Y."/>
            <person name="Kimura K."/>
            <person name="Takaki Y."/>
            <person name="Yoshida Y."/>
            <person name="Baba S."/>
            <person name="Kobayashi G."/>
            <person name="Nagasaki K."/>
            <person name="Hano T."/>
            <person name="Tomaru Y."/>
        </authorList>
    </citation>
    <scope>NUCLEOTIDE SEQUENCE [LARGE SCALE GENOMIC DNA]</scope>
    <source>
        <strain evidence="3 4">NIES-3715</strain>
    </source>
</reference>
<keyword evidence="1" id="KW-1133">Transmembrane helix</keyword>
<dbReference type="AlphaFoldDB" id="A0AAD3H5R4"/>
<feature type="signal peptide" evidence="2">
    <location>
        <begin position="1"/>
        <end position="17"/>
    </location>
</feature>
<keyword evidence="1" id="KW-0812">Transmembrane</keyword>
<gene>
    <name evidence="3" type="ORF">CTEN210_07762</name>
</gene>
<sequence length="261" mass="27791">MKLVSILVSTLFASAAAAPAIVWSSASTESKHISDLVDAKDFLSNVASSESSAAVFVVGRDASGSEGLTGLTSSGSLPKVASKYSEASSVHHYVRGIESINSITQDAKDTSSNVIESNLSHFTTDLARENSDLVIVNVPASASAGEIDAAVTAAIENEKIGSVVLTAVRGLSEVKLERDANAKRNMYKVSRNMNRRRLEDGNNDENSTDGIYFVNFTPNIFAGLLFFFFFTAVIYTGIGCLGMIAGQDVYVSKYPTIGREH</sequence>
<organism evidence="3 4">
    <name type="scientific">Chaetoceros tenuissimus</name>
    <dbReference type="NCBI Taxonomy" id="426638"/>
    <lineage>
        <taxon>Eukaryota</taxon>
        <taxon>Sar</taxon>
        <taxon>Stramenopiles</taxon>
        <taxon>Ochrophyta</taxon>
        <taxon>Bacillariophyta</taxon>
        <taxon>Coscinodiscophyceae</taxon>
        <taxon>Chaetocerotophycidae</taxon>
        <taxon>Chaetocerotales</taxon>
        <taxon>Chaetocerotaceae</taxon>
        <taxon>Chaetoceros</taxon>
    </lineage>
</organism>